<dbReference type="PANTHER" id="PTHR48100">
    <property type="entry name" value="BROAD-SPECIFICITY PHOSPHATASE YOR283W-RELATED"/>
    <property type="match status" value="1"/>
</dbReference>
<dbReference type="Pfam" id="PF00300">
    <property type="entry name" value="His_Phos_1"/>
    <property type="match status" value="1"/>
</dbReference>
<name>A0ABZ2NLD7_9BACI</name>
<keyword evidence="2" id="KW-1185">Reference proteome</keyword>
<evidence type="ECO:0000313" key="2">
    <source>
        <dbReference type="Proteomes" id="UP001377337"/>
    </source>
</evidence>
<reference evidence="1 2" key="1">
    <citation type="submission" date="2024-02" db="EMBL/GenBank/DDBJ databases">
        <title>Seven novel Bacillus-like species.</title>
        <authorList>
            <person name="Liu G."/>
        </authorList>
    </citation>
    <scope>NUCLEOTIDE SEQUENCE [LARGE SCALE GENOMIC DNA]</scope>
    <source>
        <strain evidence="1 2">FJAT-52054</strain>
    </source>
</reference>
<accession>A0ABZ2NLD7</accession>
<evidence type="ECO:0000313" key="1">
    <source>
        <dbReference type="EMBL" id="WXB98496.1"/>
    </source>
</evidence>
<proteinExistence type="predicted"/>
<gene>
    <name evidence="1" type="ORF">WCV65_08485</name>
</gene>
<protein>
    <submittedName>
        <fullName evidence="1">Histidine phosphatase family protein</fullName>
    </submittedName>
</protein>
<dbReference type="InterPro" id="IPR029033">
    <property type="entry name" value="His_PPase_superfam"/>
</dbReference>
<dbReference type="InterPro" id="IPR050275">
    <property type="entry name" value="PGM_Phosphatase"/>
</dbReference>
<dbReference type="Gene3D" id="3.40.50.1240">
    <property type="entry name" value="Phosphoglycerate mutase-like"/>
    <property type="match status" value="1"/>
</dbReference>
<dbReference type="EMBL" id="CP147407">
    <property type="protein sequence ID" value="WXB98496.1"/>
    <property type="molecule type" value="Genomic_DNA"/>
</dbReference>
<sequence length="208" mass="23352">MVMDGFVAVTLLRHGLTEKNSRNAYIGWTDDSLSWEGQSALAAVSLPKPAALFTSGMLRTNETASLLFPGLKQRVIDDLKEYHFGSWEGHTYVELKDDREYQLWLENMEDHAPPGGESLQVFKKRVMNGWKRVRESLLDEEAETAAIVSHGGPIRQLLTLLSGDGRPYWEWTISPGAGYELIWTKDSFRRGEPCTSLRAVPATARLNG</sequence>
<organism evidence="1 2">
    <name type="scientific">Metabacillus sediminis</name>
    <dbReference type="NCBI Taxonomy" id="3117746"/>
    <lineage>
        <taxon>Bacteria</taxon>
        <taxon>Bacillati</taxon>
        <taxon>Bacillota</taxon>
        <taxon>Bacilli</taxon>
        <taxon>Bacillales</taxon>
        <taxon>Bacillaceae</taxon>
        <taxon>Metabacillus</taxon>
    </lineage>
</organism>
<dbReference type="Proteomes" id="UP001377337">
    <property type="component" value="Chromosome"/>
</dbReference>
<dbReference type="RefSeq" id="WP_338781571.1">
    <property type="nucleotide sequence ID" value="NZ_CP147407.1"/>
</dbReference>
<dbReference type="InterPro" id="IPR013078">
    <property type="entry name" value="His_Pase_superF_clade-1"/>
</dbReference>
<dbReference type="SUPFAM" id="SSF53254">
    <property type="entry name" value="Phosphoglycerate mutase-like"/>
    <property type="match status" value="1"/>
</dbReference>
<dbReference type="PANTHER" id="PTHR48100:SF1">
    <property type="entry name" value="HISTIDINE PHOSPHATASE FAMILY PROTEIN-RELATED"/>
    <property type="match status" value="1"/>
</dbReference>
<dbReference type="CDD" id="cd07067">
    <property type="entry name" value="HP_PGM_like"/>
    <property type="match status" value="1"/>
</dbReference>
<dbReference type="SMART" id="SM00855">
    <property type="entry name" value="PGAM"/>
    <property type="match status" value="1"/>
</dbReference>